<comment type="caution">
    <text evidence="1">The sequence shown here is derived from an EMBL/GenBank/DDBJ whole genome shotgun (WGS) entry which is preliminary data.</text>
</comment>
<keyword evidence="1" id="KW-0808">Transferase</keyword>
<dbReference type="Proteomes" id="UP001153328">
    <property type="component" value="Unassembled WGS sequence"/>
</dbReference>
<accession>A0A9W4MHI0</accession>
<gene>
    <name evidence="1" type="ORF">SBRY_30906</name>
</gene>
<keyword evidence="1" id="KW-0489">Methyltransferase</keyword>
<dbReference type="GO" id="GO:0003676">
    <property type="term" value="F:nucleic acid binding"/>
    <property type="evidence" value="ECO:0007669"/>
    <property type="project" value="InterPro"/>
</dbReference>
<name>A0A9W4MHI0_9ACTN</name>
<dbReference type="InterPro" id="IPR002052">
    <property type="entry name" value="DNA_methylase_N6_adenine_CS"/>
</dbReference>
<evidence type="ECO:0000313" key="2">
    <source>
        <dbReference type="Proteomes" id="UP001153328"/>
    </source>
</evidence>
<sequence length="752" mass="81992">MQLSFADALPPESTPVDGEGAFSLERRFDAPFVAALAMREKQVQQSYRPIISIHKWFARRPGSVFRSLILSEFAEKELREAYWAGNRFDAVVADPFMGGGTTVFESLRVGASAVGCDVNPMAYWLVRQAVDPIDLDAFRVAGRQVFDELNSRIGELYKTACTSCAQEADVKYFLWVKTCACPGCGKQTSLFPGYRVAESVRHPKEVFTCPACDILQEFGKGEEKACAKCGLDLSQGNTRRGKTSCLDCGTEFAHLEELGSPPEHRLFAIEYQCPHCYASTPGRQFKSPDADDHRKLRQAADMRESGAGDAVAGLALDGLALEDAIPDDAIPEGDETNRLHRWGYSRYRELFSSRQQLGLGILAGIIRKVEDRRMRHALATVFSDFLRYQNLLCRYDTYALKCQDIFSVHGYPVGLVACENNLPGIPRVGSGSFIHFVEKFAKAKKYAQAPYETTQSRGAKKTVPTPGESIEAAVVAAEPHPADRAAWLNCSPSQVLDLRDESLDAVFTDPPYFDNVQYAELMDFCFVWLRRILADDDEAFRRASTRTAYELTGNRTLGRGLENFTSGLSEVFVRMSAAMKRGAPFAFTYHHNDPAAYVPLVVAMLDAGFTCTAVLPAPAEMAASLHIAGTNSSILDSVFVCRKREYAAAAVSLPAPRGSVAAAVARDVASMKAAGYACTAGDLACLEAGHVAGEAVRTLANGEWDPRAPVGARMAAVRAAVETIADRKVAARKVAARRVADGKVVDGKVGAQ</sequence>
<protein>
    <submittedName>
        <fullName evidence="1">Adenine-specific DNA methylase, contains a Zn-ribbon domain</fullName>
    </submittedName>
</protein>
<dbReference type="RefSeq" id="WP_205043154.1">
    <property type="nucleotide sequence ID" value="NZ_CAJVAX010000017.1"/>
</dbReference>
<dbReference type="SUPFAM" id="SSF53335">
    <property type="entry name" value="S-adenosyl-L-methionine-dependent methyltransferases"/>
    <property type="match status" value="2"/>
</dbReference>
<dbReference type="GO" id="GO:0008168">
    <property type="term" value="F:methyltransferase activity"/>
    <property type="evidence" value="ECO:0007669"/>
    <property type="project" value="UniProtKB-KW"/>
</dbReference>
<organism evidence="1 2">
    <name type="scientific">Actinacidiphila bryophytorum</name>
    <dbReference type="NCBI Taxonomy" id="1436133"/>
    <lineage>
        <taxon>Bacteria</taxon>
        <taxon>Bacillati</taxon>
        <taxon>Actinomycetota</taxon>
        <taxon>Actinomycetes</taxon>
        <taxon>Kitasatosporales</taxon>
        <taxon>Streptomycetaceae</taxon>
        <taxon>Actinacidiphila</taxon>
    </lineage>
</organism>
<dbReference type="GO" id="GO:0032259">
    <property type="term" value="P:methylation"/>
    <property type="evidence" value="ECO:0007669"/>
    <property type="project" value="UniProtKB-KW"/>
</dbReference>
<proteinExistence type="predicted"/>
<evidence type="ECO:0000313" key="1">
    <source>
        <dbReference type="EMBL" id="CAG7643830.1"/>
    </source>
</evidence>
<dbReference type="EMBL" id="CAJVAX010000017">
    <property type="protein sequence ID" value="CAG7643830.1"/>
    <property type="molecule type" value="Genomic_DNA"/>
</dbReference>
<dbReference type="Gene3D" id="3.40.50.150">
    <property type="entry name" value="Vaccinia Virus protein VP39"/>
    <property type="match status" value="2"/>
</dbReference>
<dbReference type="AlphaFoldDB" id="A0A9W4MHI0"/>
<keyword evidence="2" id="KW-1185">Reference proteome</keyword>
<dbReference type="PROSITE" id="PS00092">
    <property type="entry name" value="N6_MTASE"/>
    <property type="match status" value="1"/>
</dbReference>
<reference evidence="1" key="1">
    <citation type="submission" date="2021-06" db="EMBL/GenBank/DDBJ databases">
        <authorList>
            <person name="Arsene-Ploetze F."/>
        </authorList>
    </citation>
    <scope>NUCLEOTIDE SEQUENCE</scope>
    <source>
        <strain evidence="1">SBRY1</strain>
    </source>
</reference>
<dbReference type="InterPro" id="IPR029063">
    <property type="entry name" value="SAM-dependent_MTases_sf"/>
</dbReference>